<comment type="function">
    <text evidence="14 19">Bifunctional enzyme that catalyzes the epimerization of the S- and R-forms of NAD(P)HX and the dehydration of the S-form of NAD(P)HX at the expense of ADP, which is converted to AMP. This allows the repair of both epimers of NAD(P)HX, a damaged form of NAD(P)H that is a result of enzymatic or heat-dependent hydration.</text>
</comment>
<feature type="binding site" evidence="18">
    <location>
        <position position="168"/>
    </location>
    <ligand>
        <name>(6S)-NADPHX</name>
        <dbReference type="ChEBI" id="CHEBI:64076"/>
    </ligand>
</feature>
<keyword evidence="12 17" id="KW-0456">Lyase</keyword>
<dbReference type="EC" id="4.2.1.136" evidence="19"/>
<dbReference type="SUPFAM" id="SSF64153">
    <property type="entry name" value="YjeF N-terminal domain-like"/>
    <property type="match status" value="1"/>
</dbReference>
<dbReference type="GO" id="GO:0052856">
    <property type="term" value="F:NAD(P)HX epimerase activity"/>
    <property type="evidence" value="ECO:0007669"/>
    <property type="project" value="UniProtKB-UniRule"/>
</dbReference>
<evidence type="ECO:0000256" key="11">
    <source>
        <dbReference type="ARBA" id="ARBA00023235"/>
    </source>
</evidence>
<feature type="domain" description="YjeF C-terminal" evidence="20">
    <location>
        <begin position="237"/>
        <end position="510"/>
    </location>
</feature>
<comment type="catalytic activity">
    <reaction evidence="1 18 19">
        <text>(6R)-NADHX = (6S)-NADHX</text>
        <dbReference type="Rhea" id="RHEA:32215"/>
        <dbReference type="ChEBI" id="CHEBI:64074"/>
        <dbReference type="ChEBI" id="CHEBI:64075"/>
        <dbReference type="EC" id="5.1.99.6"/>
    </reaction>
</comment>
<feature type="binding site" evidence="18">
    <location>
        <position position="135"/>
    </location>
    <ligand>
        <name>K(+)</name>
        <dbReference type="ChEBI" id="CHEBI:29103"/>
    </ligand>
</feature>
<dbReference type="GO" id="GO:0052855">
    <property type="term" value="F:ADP-dependent NAD(P)H-hydrate dehydratase activity"/>
    <property type="evidence" value="ECO:0007669"/>
    <property type="project" value="UniProtKB-UniRule"/>
</dbReference>
<dbReference type="EMBL" id="JAAGVY010000002">
    <property type="protein sequence ID" value="NEN22202.1"/>
    <property type="molecule type" value="Genomic_DNA"/>
</dbReference>
<name>A0A7K3WMV0_9FLAO</name>
<evidence type="ECO:0000256" key="3">
    <source>
        <dbReference type="ARBA" id="ARBA00006001"/>
    </source>
</evidence>
<dbReference type="Gene3D" id="3.40.1190.20">
    <property type="match status" value="1"/>
</dbReference>
<dbReference type="InterPro" id="IPR036652">
    <property type="entry name" value="YjeF_N_dom_sf"/>
</dbReference>
<proteinExistence type="inferred from homology"/>
<dbReference type="PROSITE" id="PS51383">
    <property type="entry name" value="YJEF_C_3"/>
    <property type="match status" value="1"/>
</dbReference>
<feature type="binding site" evidence="17">
    <location>
        <begin position="421"/>
        <end position="425"/>
    </location>
    <ligand>
        <name>AMP</name>
        <dbReference type="ChEBI" id="CHEBI:456215"/>
    </ligand>
</feature>
<feature type="binding site" evidence="17">
    <location>
        <position position="272"/>
    </location>
    <ligand>
        <name>(6S)-NADPHX</name>
        <dbReference type="ChEBI" id="CHEBI:64076"/>
    </ligand>
</feature>
<dbReference type="PANTHER" id="PTHR12592:SF0">
    <property type="entry name" value="ATP-DEPENDENT (S)-NAD(P)H-HYDRATE DEHYDRATASE"/>
    <property type="match status" value="1"/>
</dbReference>
<dbReference type="AlphaFoldDB" id="A0A7K3WMV0"/>
<evidence type="ECO:0000256" key="19">
    <source>
        <dbReference type="PIRNR" id="PIRNR017184"/>
    </source>
</evidence>
<keyword evidence="8 17" id="KW-0521">NADP</keyword>
<dbReference type="InterPro" id="IPR000631">
    <property type="entry name" value="CARKD"/>
</dbReference>
<evidence type="ECO:0000256" key="16">
    <source>
        <dbReference type="ARBA" id="ARBA00049209"/>
    </source>
</evidence>
<keyword evidence="9 18" id="KW-0630">Potassium</keyword>
<dbReference type="Gene3D" id="3.40.50.10260">
    <property type="entry name" value="YjeF N-terminal domain"/>
    <property type="match status" value="1"/>
</dbReference>
<evidence type="ECO:0000256" key="2">
    <source>
        <dbReference type="ARBA" id="ARBA00000909"/>
    </source>
</evidence>
<comment type="function">
    <text evidence="17">Catalyzes the dehydration of the S-form of NAD(P)HX at the expense of ADP, which is converted to AMP. Together with NAD(P)HX epimerase, which catalyzes the epimerization of the S- and R-forms, the enzyme allows the repair of both epimers of NAD(P)HX, a damaged form of NAD(P)H that is a result of enzymatic or heat-dependent hydration.</text>
</comment>
<comment type="catalytic activity">
    <reaction evidence="16 17 19">
        <text>(6S)-NADPHX + ADP = AMP + phosphate + NADPH + H(+)</text>
        <dbReference type="Rhea" id="RHEA:32235"/>
        <dbReference type="ChEBI" id="CHEBI:15378"/>
        <dbReference type="ChEBI" id="CHEBI:43474"/>
        <dbReference type="ChEBI" id="CHEBI:57783"/>
        <dbReference type="ChEBI" id="CHEBI:64076"/>
        <dbReference type="ChEBI" id="CHEBI:456215"/>
        <dbReference type="ChEBI" id="CHEBI:456216"/>
        <dbReference type="EC" id="4.2.1.136"/>
    </reaction>
</comment>
<dbReference type="InterPro" id="IPR030677">
    <property type="entry name" value="Nnr"/>
</dbReference>
<dbReference type="GO" id="GO:0005524">
    <property type="term" value="F:ATP binding"/>
    <property type="evidence" value="ECO:0007669"/>
    <property type="project" value="UniProtKB-UniRule"/>
</dbReference>
<comment type="cofactor">
    <cofactor evidence="17">
        <name>Mg(2+)</name>
        <dbReference type="ChEBI" id="CHEBI:18420"/>
    </cofactor>
</comment>
<dbReference type="PIRSF" id="PIRSF017184">
    <property type="entry name" value="Nnr"/>
    <property type="match status" value="1"/>
</dbReference>
<dbReference type="NCBIfam" id="TIGR00196">
    <property type="entry name" value="yjeF_cterm"/>
    <property type="match status" value="1"/>
</dbReference>
<comment type="similarity">
    <text evidence="18">Belongs to the NnrE/AIBP family.</text>
</comment>
<keyword evidence="5 18" id="KW-0479">Metal-binding</keyword>
<comment type="caution">
    <text evidence="18">Lacks conserved residue(s) required for the propagation of feature annotation.</text>
</comment>
<dbReference type="NCBIfam" id="TIGR00197">
    <property type="entry name" value="yjeF_nterm"/>
    <property type="match status" value="1"/>
</dbReference>
<evidence type="ECO:0000256" key="14">
    <source>
        <dbReference type="ARBA" id="ARBA00025153"/>
    </source>
</evidence>
<feature type="binding site" evidence="18">
    <location>
        <begin position="67"/>
        <end position="71"/>
    </location>
    <ligand>
        <name>(6S)-NADPHX</name>
        <dbReference type="ChEBI" id="CHEBI:64076"/>
    </ligand>
</feature>
<feature type="binding site" evidence="17">
    <location>
        <position position="450"/>
    </location>
    <ligand>
        <name>AMP</name>
        <dbReference type="ChEBI" id="CHEBI:456215"/>
    </ligand>
</feature>
<sequence>MKILSAEKIREADAYTIKHEPIKSIDLMERAAGLCFDWLYAAAPKLFPDSISEEKDWVFYIVCGTGNNGGDGLVLARLLQRNGYNTEVAVVHVSDKPSKDFTASLDKLGKGKKSVIEIKKTADIPDFPDNAIIIDAIFGTGLNRPSEGIGREVIEKINQSKSTKVSIDMPSGLFDCDNAKNDPKGIVRSNHILTFQLPKLSFFLSENEAMVGAVHILDIGLHPDFLKNIDATFHYLTGSEAAEMRKVRGTYSHKGTYGHALIIAGAEGKWGAAVLASKACLRSGAGLVTTHIGTQGADILHNAMPELMIQHDKAGTHFSNLPDLSDYDAIGVGPGIGKSDDTVRALKLLIQEAKVPLVLDADALNILADNLTWMAFLPKGSILTPHPGEFSRLAGSKLSHFESIEKQREISQKNGIYILLKGANSSLSFPDGRVLINSTGNPGMASGGMGDTLTGIITGLLAAQYKPLEAAALAMFVHGRAGDLALKNQSVESLVASDLIDNLGKAFESLSHD</sequence>
<feature type="binding site" evidence="18">
    <location>
        <position position="68"/>
    </location>
    <ligand>
        <name>K(+)</name>
        <dbReference type="ChEBI" id="CHEBI:29103"/>
    </ligand>
</feature>
<evidence type="ECO:0000256" key="10">
    <source>
        <dbReference type="ARBA" id="ARBA00023027"/>
    </source>
</evidence>
<evidence type="ECO:0000256" key="18">
    <source>
        <dbReference type="HAMAP-Rule" id="MF_01966"/>
    </source>
</evidence>
<dbReference type="Pfam" id="PF01256">
    <property type="entry name" value="Carb_kinase"/>
    <property type="match status" value="1"/>
</dbReference>
<evidence type="ECO:0000256" key="17">
    <source>
        <dbReference type="HAMAP-Rule" id="MF_01965"/>
    </source>
</evidence>
<keyword evidence="23" id="KW-1185">Reference proteome</keyword>
<evidence type="ECO:0000259" key="21">
    <source>
        <dbReference type="PROSITE" id="PS51385"/>
    </source>
</evidence>
<evidence type="ECO:0000259" key="20">
    <source>
        <dbReference type="PROSITE" id="PS51383"/>
    </source>
</evidence>
<keyword evidence="10 17" id="KW-0520">NAD</keyword>
<feature type="binding site" evidence="17">
    <location>
        <position position="451"/>
    </location>
    <ligand>
        <name>(6S)-NADPHX</name>
        <dbReference type="ChEBI" id="CHEBI:64076"/>
    </ligand>
</feature>
<evidence type="ECO:0000256" key="9">
    <source>
        <dbReference type="ARBA" id="ARBA00022958"/>
    </source>
</evidence>
<feature type="binding site" evidence="17">
    <location>
        <position position="335"/>
    </location>
    <ligand>
        <name>(6S)-NADPHX</name>
        <dbReference type="ChEBI" id="CHEBI:64076"/>
    </ligand>
</feature>
<gene>
    <name evidence="18" type="primary">nnrE</name>
    <name evidence="17" type="synonym">nnrD</name>
    <name evidence="22" type="ORF">G3O08_01625</name>
</gene>
<keyword evidence="11 18" id="KW-0413">Isomerase</keyword>
<dbReference type="EC" id="5.1.99.6" evidence="19"/>
<dbReference type="InterPro" id="IPR017953">
    <property type="entry name" value="Carbohydrate_kinase_pred_CS"/>
</dbReference>
<evidence type="ECO:0000313" key="22">
    <source>
        <dbReference type="EMBL" id="NEN22202.1"/>
    </source>
</evidence>
<dbReference type="PROSITE" id="PS01050">
    <property type="entry name" value="YJEF_C_2"/>
    <property type="match status" value="1"/>
</dbReference>
<feature type="binding site" evidence="17">
    <location>
        <position position="386"/>
    </location>
    <ligand>
        <name>(6S)-NADPHX</name>
        <dbReference type="ChEBI" id="CHEBI:64076"/>
    </ligand>
</feature>
<comment type="similarity">
    <text evidence="3 19">In the N-terminal section; belongs to the NnrE/AIBP family.</text>
</comment>
<reference evidence="22 23" key="1">
    <citation type="submission" date="2020-02" db="EMBL/GenBank/DDBJ databases">
        <title>Out from the shadows clarifying the taxonomy of the family Cryomorphaceae and related taxa by utilizing the GTDB taxonomic framework.</title>
        <authorList>
            <person name="Bowman J.P."/>
        </authorList>
    </citation>
    <scope>NUCLEOTIDE SEQUENCE [LARGE SCALE GENOMIC DNA]</scope>
    <source>
        <strain evidence="22 23">QSSC 1-22</strain>
    </source>
</reference>
<comment type="catalytic activity">
    <reaction evidence="2 18 19">
        <text>(6R)-NADPHX = (6S)-NADPHX</text>
        <dbReference type="Rhea" id="RHEA:32227"/>
        <dbReference type="ChEBI" id="CHEBI:64076"/>
        <dbReference type="ChEBI" id="CHEBI:64077"/>
        <dbReference type="EC" id="5.1.99.6"/>
    </reaction>
</comment>
<dbReference type="InterPro" id="IPR004443">
    <property type="entry name" value="YjeF_N_dom"/>
</dbReference>
<dbReference type="GO" id="GO:0046496">
    <property type="term" value="P:nicotinamide nucleotide metabolic process"/>
    <property type="evidence" value="ECO:0007669"/>
    <property type="project" value="UniProtKB-UniRule"/>
</dbReference>
<evidence type="ECO:0000256" key="15">
    <source>
        <dbReference type="ARBA" id="ARBA00048238"/>
    </source>
</evidence>
<evidence type="ECO:0000256" key="1">
    <source>
        <dbReference type="ARBA" id="ARBA00000013"/>
    </source>
</evidence>
<dbReference type="PROSITE" id="PS51385">
    <property type="entry name" value="YJEF_N"/>
    <property type="match status" value="1"/>
</dbReference>
<comment type="catalytic activity">
    <reaction evidence="15 17 19">
        <text>(6S)-NADHX + ADP = AMP + phosphate + NADH + H(+)</text>
        <dbReference type="Rhea" id="RHEA:32223"/>
        <dbReference type="ChEBI" id="CHEBI:15378"/>
        <dbReference type="ChEBI" id="CHEBI:43474"/>
        <dbReference type="ChEBI" id="CHEBI:57945"/>
        <dbReference type="ChEBI" id="CHEBI:64074"/>
        <dbReference type="ChEBI" id="CHEBI:456215"/>
        <dbReference type="ChEBI" id="CHEBI:456216"/>
        <dbReference type="EC" id="4.2.1.136"/>
    </reaction>
</comment>
<feature type="binding site" evidence="18">
    <location>
        <begin position="139"/>
        <end position="145"/>
    </location>
    <ligand>
        <name>(6S)-NADPHX</name>
        <dbReference type="ChEBI" id="CHEBI:64076"/>
    </ligand>
</feature>
<evidence type="ECO:0000256" key="5">
    <source>
        <dbReference type="ARBA" id="ARBA00022723"/>
    </source>
</evidence>
<evidence type="ECO:0000256" key="7">
    <source>
        <dbReference type="ARBA" id="ARBA00022840"/>
    </source>
</evidence>
<keyword evidence="13" id="KW-0511">Multifunctional enzyme</keyword>
<protein>
    <recommendedName>
        <fullName evidence="19">Bifunctional NAD(P)H-hydrate repair enzyme</fullName>
    </recommendedName>
    <alternativeName>
        <fullName evidence="19">Nicotinamide nucleotide repair protein</fullName>
    </alternativeName>
    <domain>
        <recommendedName>
            <fullName evidence="19">ADP-dependent (S)-NAD(P)H-hydrate dehydratase</fullName>
            <ecNumber evidence="19">4.2.1.136</ecNumber>
        </recommendedName>
        <alternativeName>
            <fullName evidence="19">ADP-dependent NAD(P)HX dehydratase</fullName>
        </alternativeName>
    </domain>
    <domain>
        <recommendedName>
            <fullName evidence="19">NAD(P)H-hydrate epimerase</fullName>
            <ecNumber evidence="19">5.1.99.6</ecNumber>
        </recommendedName>
    </domain>
</protein>
<comment type="cofactor">
    <cofactor evidence="18 19">
        <name>K(+)</name>
        <dbReference type="ChEBI" id="CHEBI:29103"/>
    </cofactor>
    <text evidence="18 19">Binds 1 potassium ion per subunit.</text>
</comment>
<dbReference type="CDD" id="cd01171">
    <property type="entry name" value="YXKO-related"/>
    <property type="match status" value="1"/>
</dbReference>
<dbReference type="Proteomes" id="UP000486602">
    <property type="component" value="Unassembled WGS sequence"/>
</dbReference>
<keyword evidence="7 17" id="KW-0067">ATP-binding</keyword>
<organism evidence="22 23">
    <name type="scientific">Cryomorpha ignava</name>
    <dbReference type="NCBI Taxonomy" id="101383"/>
    <lineage>
        <taxon>Bacteria</taxon>
        <taxon>Pseudomonadati</taxon>
        <taxon>Bacteroidota</taxon>
        <taxon>Flavobacteriia</taxon>
        <taxon>Flavobacteriales</taxon>
        <taxon>Cryomorphaceae</taxon>
        <taxon>Cryomorpha</taxon>
    </lineage>
</organism>
<keyword evidence="6 17" id="KW-0547">Nucleotide-binding</keyword>
<evidence type="ECO:0000313" key="23">
    <source>
        <dbReference type="Proteomes" id="UP000486602"/>
    </source>
</evidence>
<dbReference type="HAMAP" id="MF_01966">
    <property type="entry name" value="NADHX_epimerase"/>
    <property type="match status" value="1"/>
</dbReference>
<dbReference type="SUPFAM" id="SSF53613">
    <property type="entry name" value="Ribokinase-like"/>
    <property type="match status" value="1"/>
</dbReference>
<evidence type="ECO:0000256" key="6">
    <source>
        <dbReference type="ARBA" id="ARBA00022741"/>
    </source>
</evidence>
<dbReference type="GO" id="GO:0110051">
    <property type="term" value="P:metabolite repair"/>
    <property type="evidence" value="ECO:0007669"/>
    <property type="project" value="TreeGrafter"/>
</dbReference>
<evidence type="ECO:0000256" key="13">
    <source>
        <dbReference type="ARBA" id="ARBA00023268"/>
    </source>
</evidence>
<feature type="binding site" evidence="18">
    <location>
        <position position="171"/>
    </location>
    <ligand>
        <name>K(+)</name>
        <dbReference type="ChEBI" id="CHEBI:29103"/>
    </ligand>
</feature>
<dbReference type="HAMAP" id="MF_01965">
    <property type="entry name" value="NADHX_dehydratase"/>
    <property type="match status" value="1"/>
</dbReference>
<evidence type="ECO:0000256" key="4">
    <source>
        <dbReference type="ARBA" id="ARBA00009524"/>
    </source>
</evidence>
<dbReference type="PANTHER" id="PTHR12592">
    <property type="entry name" value="ATP-DEPENDENT (S)-NAD(P)H-HYDRATE DEHYDRATASE FAMILY MEMBER"/>
    <property type="match status" value="1"/>
</dbReference>
<comment type="caution">
    <text evidence="22">The sequence shown here is derived from an EMBL/GenBank/DDBJ whole genome shotgun (WGS) entry which is preliminary data.</text>
</comment>
<dbReference type="InterPro" id="IPR029056">
    <property type="entry name" value="Ribokinase-like"/>
</dbReference>
<evidence type="ECO:0000256" key="8">
    <source>
        <dbReference type="ARBA" id="ARBA00022857"/>
    </source>
</evidence>
<dbReference type="RefSeq" id="WP_163282927.1">
    <property type="nucleotide sequence ID" value="NZ_JAAGVY010000002.1"/>
</dbReference>
<comment type="similarity">
    <text evidence="17">Belongs to the NnrD/CARKD family.</text>
</comment>
<comment type="subunit">
    <text evidence="17">Homotetramer.</text>
</comment>
<comment type="similarity">
    <text evidence="4 19">In the C-terminal section; belongs to the NnrD/CARKD family.</text>
</comment>
<accession>A0A7K3WMV0</accession>
<dbReference type="GO" id="GO:0046872">
    <property type="term" value="F:metal ion binding"/>
    <property type="evidence" value="ECO:0007669"/>
    <property type="project" value="UniProtKB-UniRule"/>
</dbReference>
<comment type="function">
    <text evidence="18">Catalyzes the epimerization of the S- and R-forms of NAD(P)HX, a damaged form of NAD(P)H that is a result of enzymatic or heat-dependent hydration. This is a prerequisite for the S-specific NAD(P)H-hydrate dehydratase to allow the repair of both epimers of NAD(P)HX.</text>
</comment>
<evidence type="ECO:0000256" key="12">
    <source>
        <dbReference type="ARBA" id="ARBA00023239"/>
    </source>
</evidence>
<dbReference type="Pfam" id="PF03853">
    <property type="entry name" value="YjeF_N"/>
    <property type="match status" value="1"/>
</dbReference>
<feature type="domain" description="YjeF N-terminal" evidence="21">
    <location>
        <begin position="9"/>
        <end position="227"/>
    </location>
</feature>